<reference evidence="1 2" key="1">
    <citation type="submission" date="2023-11" db="EMBL/GenBank/DDBJ databases">
        <authorList>
            <person name="Val-Calvo J."/>
            <person name="Scortti M."/>
            <person name="Vazquez-Boland J."/>
        </authorList>
    </citation>
    <scope>NUCLEOTIDE SEQUENCE [LARGE SCALE GENOMIC DNA]</scope>
    <source>
        <strain evidence="1 2">DSM 46662</strain>
    </source>
</reference>
<protein>
    <submittedName>
        <fullName evidence="1">Uncharacterized protein</fullName>
    </submittedName>
</protein>
<evidence type="ECO:0000313" key="1">
    <source>
        <dbReference type="EMBL" id="MFM1730117.1"/>
    </source>
</evidence>
<proteinExistence type="predicted"/>
<organism evidence="1 2">
    <name type="scientific">Prescottella soli</name>
    <dbReference type="NCBI Taxonomy" id="1543852"/>
    <lineage>
        <taxon>Bacteria</taxon>
        <taxon>Bacillati</taxon>
        <taxon>Actinomycetota</taxon>
        <taxon>Actinomycetes</taxon>
        <taxon>Mycobacteriales</taxon>
        <taxon>Nocardiaceae</taxon>
        <taxon>Prescottella</taxon>
    </lineage>
</organism>
<sequence>MKYLGGAAKVDKYVPLVPLWNGMLGTGPNGDGRWLLDLAPDDARGLIPFCQGCPQFLPGSEFLAKMHEDGVYAPEVTYTNIMTRYDELILPYTSGYVEEPNATNIVVQDACPQDFSDHLALAASRVAAGHVLNALDPAHPRPVPCVPVRPFVGG</sequence>
<dbReference type="Gene3D" id="3.40.50.1820">
    <property type="entry name" value="alpha/beta hydrolase"/>
    <property type="match status" value="1"/>
</dbReference>
<comment type="caution">
    <text evidence="1">The sequence shown here is derived from an EMBL/GenBank/DDBJ whole genome shotgun (WGS) entry which is preliminary data.</text>
</comment>
<keyword evidence="2" id="KW-1185">Reference proteome</keyword>
<evidence type="ECO:0000313" key="2">
    <source>
        <dbReference type="Proteomes" id="UP001629744"/>
    </source>
</evidence>
<dbReference type="Proteomes" id="UP001629744">
    <property type="component" value="Unassembled WGS sequence"/>
</dbReference>
<dbReference type="InterPro" id="IPR029058">
    <property type="entry name" value="AB_hydrolase_fold"/>
</dbReference>
<gene>
    <name evidence="1" type="ORF">ABEU19_003638</name>
</gene>
<dbReference type="EMBL" id="JBDLNU010000004">
    <property type="protein sequence ID" value="MFM1730117.1"/>
    <property type="molecule type" value="Genomic_DNA"/>
</dbReference>
<name>A0ABW9FXH0_9NOCA</name>
<accession>A0ABW9FXH0</accession>